<dbReference type="Pfam" id="PF00072">
    <property type="entry name" value="Response_reg"/>
    <property type="match status" value="1"/>
</dbReference>
<dbReference type="Pfam" id="PF13181">
    <property type="entry name" value="TPR_8"/>
    <property type="match status" value="2"/>
</dbReference>
<accession>A0A0F9Y3T1</accession>
<dbReference type="InterPro" id="IPR052048">
    <property type="entry name" value="ST_Response_Regulator"/>
</dbReference>
<dbReference type="SUPFAM" id="SSF48452">
    <property type="entry name" value="TPR-like"/>
    <property type="match status" value="3"/>
</dbReference>
<dbReference type="SMART" id="SM00028">
    <property type="entry name" value="TPR"/>
    <property type="match status" value="4"/>
</dbReference>
<dbReference type="AlphaFoldDB" id="A0A0F9Y3T1"/>
<dbReference type="Gene3D" id="3.40.50.2300">
    <property type="match status" value="1"/>
</dbReference>
<sequence>MIDYSKKRFLVVDDFSDFRSSVTGMLRQMAVQNVDTAANGDEALAQCRRNAYDIILHDYNLGAGKNGQQVLEELHHAKLISPHCIFVMVTAESSQAMVMAALECEPDAYLTKPFNRASLQQRLDKLVERKNALKPILDALEKNDQQTVVTASEKAMAALPRFAPQCQRYLATALESLGKHAELEKLLEGLVNDRPMPWALVALADHWQRIGQLDKAEALYNKAIGLFPMVPALYDGLAAIAAAQGDTAKAQEYLQQGIRISPNSLSRQAELGKLAQANDNHEQAIRAFRQAVELGRNSVFRDPENHLALATSLTDQAGDSSLNSRALVEIRQTLGELNKTWKDDPVLAVRSDLTQARTLAKTGQTDEANRLAQAAAEKITTLDKFFSAETALVVAAQLRNLGQDKQADEVLSTCAEMYGDDPKVMAGVASQTQDPAILSAGAQAQTWNREGIRCYQKKQFPEALELFRKAWNSQPRNVSFALNTAQSLLRLLAAQPDASLKEECLQCLQQVRSMPESDHRYERYQKLCATVDKL</sequence>
<protein>
    <recommendedName>
        <fullName evidence="1">Response regulatory domain-containing protein</fullName>
    </recommendedName>
</protein>
<dbReference type="PROSITE" id="PS50110">
    <property type="entry name" value="RESPONSE_REGULATORY"/>
    <property type="match status" value="1"/>
</dbReference>
<evidence type="ECO:0000259" key="1">
    <source>
        <dbReference type="PROSITE" id="PS50110"/>
    </source>
</evidence>
<dbReference type="CDD" id="cd17589">
    <property type="entry name" value="REC_TPR"/>
    <property type="match status" value="1"/>
</dbReference>
<evidence type="ECO:0000313" key="2">
    <source>
        <dbReference type="EMBL" id="KKO06502.1"/>
    </source>
</evidence>
<dbReference type="PANTHER" id="PTHR43228:SF1">
    <property type="entry name" value="TWO-COMPONENT RESPONSE REGULATOR ARR22"/>
    <property type="match status" value="1"/>
</dbReference>
<reference evidence="2" key="1">
    <citation type="journal article" date="2015" name="Nature">
        <title>Complex archaea that bridge the gap between prokaryotes and eukaryotes.</title>
        <authorList>
            <person name="Spang A."/>
            <person name="Saw J.H."/>
            <person name="Jorgensen S.L."/>
            <person name="Zaremba-Niedzwiedzka K."/>
            <person name="Martijn J."/>
            <person name="Lind A.E."/>
            <person name="van Eijk R."/>
            <person name="Schleper C."/>
            <person name="Guy L."/>
            <person name="Ettema T.J."/>
        </authorList>
    </citation>
    <scope>NUCLEOTIDE SEQUENCE</scope>
</reference>
<dbReference type="InterPro" id="IPR011990">
    <property type="entry name" value="TPR-like_helical_dom_sf"/>
</dbReference>
<dbReference type="PROSITE" id="PS50005">
    <property type="entry name" value="TPR"/>
    <property type="match status" value="3"/>
</dbReference>
<dbReference type="InterPro" id="IPR001789">
    <property type="entry name" value="Sig_transdc_resp-reg_receiver"/>
</dbReference>
<feature type="domain" description="Response regulatory" evidence="1">
    <location>
        <begin position="8"/>
        <end position="127"/>
    </location>
</feature>
<dbReference type="PANTHER" id="PTHR43228">
    <property type="entry name" value="TWO-COMPONENT RESPONSE REGULATOR"/>
    <property type="match status" value="1"/>
</dbReference>
<gene>
    <name evidence="2" type="ORF">LCGC14_0063100</name>
</gene>
<comment type="caution">
    <text evidence="2">The sequence shown here is derived from an EMBL/GenBank/DDBJ whole genome shotgun (WGS) entry which is preliminary data.</text>
</comment>
<dbReference type="EMBL" id="LAZR01000015">
    <property type="protein sequence ID" value="KKO06502.1"/>
    <property type="molecule type" value="Genomic_DNA"/>
</dbReference>
<proteinExistence type="predicted"/>
<dbReference type="Gene3D" id="1.25.40.10">
    <property type="entry name" value="Tetratricopeptide repeat domain"/>
    <property type="match status" value="2"/>
</dbReference>
<dbReference type="GO" id="GO:0000160">
    <property type="term" value="P:phosphorelay signal transduction system"/>
    <property type="evidence" value="ECO:0007669"/>
    <property type="project" value="InterPro"/>
</dbReference>
<dbReference type="SUPFAM" id="SSF52172">
    <property type="entry name" value="CheY-like"/>
    <property type="match status" value="1"/>
</dbReference>
<dbReference type="InterPro" id="IPR019734">
    <property type="entry name" value="TPR_rpt"/>
</dbReference>
<name>A0A0F9Y3T1_9ZZZZ</name>
<organism evidence="2">
    <name type="scientific">marine sediment metagenome</name>
    <dbReference type="NCBI Taxonomy" id="412755"/>
    <lineage>
        <taxon>unclassified sequences</taxon>
        <taxon>metagenomes</taxon>
        <taxon>ecological metagenomes</taxon>
    </lineage>
</organism>
<dbReference type="InterPro" id="IPR011006">
    <property type="entry name" value="CheY-like_superfamily"/>
</dbReference>
<dbReference type="SMART" id="SM00448">
    <property type="entry name" value="REC"/>
    <property type="match status" value="1"/>
</dbReference>